<dbReference type="PROSITE" id="PS50297">
    <property type="entry name" value="ANK_REP_REGION"/>
    <property type="match status" value="5"/>
</dbReference>
<protein>
    <submittedName>
        <fullName evidence="4">Uncharacterized protein</fullName>
    </submittedName>
</protein>
<dbReference type="Pfam" id="PF13637">
    <property type="entry name" value="Ank_4"/>
    <property type="match status" value="1"/>
</dbReference>
<comment type="caution">
    <text evidence="4">The sequence shown here is derived from an EMBL/GenBank/DDBJ whole genome shotgun (WGS) entry which is preliminary data.</text>
</comment>
<keyword evidence="1" id="KW-0677">Repeat</keyword>
<dbReference type="Pfam" id="PF00023">
    <property type="entry name" value="Ank"/>
    <property type="match status" value="1"/>
</dbReference>
<reference evidence="4" key="1">
    <citation type="journal article" date="2020" name="bioRxiv">
        <title>Comparative genomics of Chlamydomonas.</title>
        <authorList>
            <person name="Craig R.J."/>
            <person name="Hasan A.R."/>
            <person name="Ness R.W."/>
            <person name="Keightley P.D."/>
        </authorList>
    </citation>
    <scope>NUCLEOTIDE SEQUENCE</scope>
    <source>
        <strain evidence="4">CCAP 11/70</strain>
    </source>
</reference>
<accession>A0A835XML1</accession>
<keyword evidence="5" id="KW-1185">Reference proteome</keyword>
<feature type="repeat" description="ANK" evidence="3">
    <location>
        <begin position="107"/>
        <end position="139"/>
    </location>
</feature>
<dbReference type="PROSITE" id="PS50088">
    <property type="entry name" value="ANK_REPEAT"/>
    <property type="match status" value="5"/>
</dbReference>
<dbReference type="AlphaFoldDB" id="A0A835XML1"/>
<name>A0A835XML1_9CHLO</name>
<dbReference type="Proteomes" id="UP000612055">
    <property type="component" value="Unassembled WGS sequence"/>
</dbReference>
<proteinExistence type="predicted"/>
<dbReference type="PANTHER" id="PTHR24171">
    <property type="entry name" value="ANKYRIN REPEAT DOMAIN-CONTAINING PROTEIN 39-RELATED"/>
    <property type="match status" value="1"/>
</dbReference>
<dbReference type="EMBL" id="JAEHOE010000114">
    <property type="protein sequence ID" value="KAG2486284.1"/>
    <property type="molecule type" value="Genomic_DNA"/>
</dbReference>
<evidence type="ECO:0000256" key="1">
    <source>
        <dbReference type="ARBA" id="ARBA00022737"/>
    </source>
</evidence>
<evidence type="ECO:0000313" key="5">
    <source>
        <dbReference type="Proteomes" id="UP000612055"/>
    </source>
</evidence>
<dbReference type="Pfam" id="PF12796">
    <property type="entry name" value="Ank_2"/>
    <property type="match status" value="2"/>
</dbReference>
<dbReference type="PRINTS" id="PR01415">
    <property type="entry name" value="ANKYRIN"/>
</dbReference>
<organism evidence="4 5">
    <name type="scientific">Edaphochlamys debaryana</name>
    <dbReference type="NCBI Taxonomy" id="47281"/>
    <lineage>
        <taxon>Eukaryota</taxon>
        <taxon>Viridiplantae</taxon>
        <taxon>Chlorophyta</taxon>
        <taxon>core chlorophytes</taxon>
        <taxon>Chlorophyceae</taxon>
        <taxon>CS clade</taxon>
        <taxon>Chlamydomonadales</taxon>
        <taxon>Chlamydomonadales incertae sedis</taxon>
        <taxon>Edaphochlamys</taxon>
    </lineage>
</organism>
<feature type="repeat" description="ANK" evidence="3">
    <location>
        <begin position="422"/>
        <end position="454"/>
    </location>
</feature>
<dbReference type="InterPro" id="IPR036770">
    <property type="entry name" value="Ankyrin_rpt-contain_sf"/>
</dbReference>
<evidence type="ECO:0000313" key="4">
    <source>
        <dbReference type="EMBL" id="KAG2486284.1"/>
    </source>
</evidence>
<dbReference type="SUPFAM" id="SSF48403">
    <property type="entry name" value="Ankyrin repeat"/>
    <property type="match status" value="2"/>
</dbReference>
<feature type="repeat" description="ANK" evidence="3">
    <location>
        <begin position="388"/>
        <end position="421"/>
    </location>
</feature>
<feature type="repeat" description="ANK" evidence="3">
    <location>
        <begin position="252"/>
        <end position="284"/>
    </location>
</feature>
<dbReference type="OrthoDB" id="194358at2759"/>
<sequence>MPVADFVKEIEAKKVTAVQTRLRKEKLGTAKVTDPKKPGTFHTLVHAAVKAGDPTIVDALLAAEPALANAPDHEDCTPLHWAARQDNAKLVEVLVKKKAKVDPVNKAKLTPLHLALGGGRLTVVDALLKAGASASAAPPGGPTPLHHAVSCLLGGTLPAEAYAGAVDRLAAAGAKLGEKDAAGLTPLHRLLAAGRSAEALALAGRPGCGVDELDPTGRSALAGAMAADAPDLGLVQALLAAGASPDVQDPASKDTPLHAAARRGRTDLLALLLPAAKAPHARNAKGACAAELALAEAPDAAQGAAAAEALVAAGGELGEAALGLARAALAKKADGLLAKLVPQLKPSALPALGLDFKAMAAAGLGRTAVACLRAADPKASLSAPLDSEGNTRLHALAQEGGSVEVISALVEAGADPNAPNKEADTPLHVAARADRIEVCRVLVDGGADVTRRNSKNRTPKTQLKITDAIKDYLGEAEEAQRAAKEAKKSALWDDKMKATQTESAFGLRVM</sequence>
<dbReference type="InterPro" id="IPR002110">
    <property type="entry name" value="Ankyrin_rpt"/>
</dbReference>
<feature type="repeat" description="ANK" evidence="3">
    <location>
        <begin position="74"/>
        <end position="106"/>
    </location>
</feature>
<evidence type="ECO:0000256" key="3">
    <source>
        <dbReference type="PROSITE-ProRule" id="PRU00023"/>
    </source>
</evidence>
<gene>
    <name evidence="4" type="ORF">HYH03_014989</name>
</gene>
<evidence type="ECO:0000256" key="2">
    <source>
        <dbReference type="ARBA" id="ARBA00023043"/>
    </source>
</evidence>
<dbReference type="SMART" id="SM00248">
    <property type="entry name" value="ANK"/>
    <property type="match status" value="8"/>
</dbReference>
<dbReference type="Gene3D" id="1.25.40.20">
    <property type="entry name" value="Ankyrin repeat-containing domain"/>
    <property type="match status" value="4"/>
</dbReference>
<keyword evidence="2 3" id="KW-0040">ANK repeat</keyword>